<evidence type="ECO:0000259" key="4">
    <source>
        <dbReference type="PROSITE" id="PS51918"/>
    </source>
</evidence>
<accession>A0A1M6JHD3</accession>
<dbReference type="InterPro" id="IPR004559">
    <property type="entry name" value="HemW-like"/>
</dbReference>
<dbReference type="NCBIfam" id="TIGR00539">
    <property type="entry name" value="hemN_rel"/>
    <property type="match status" value="1"/>
</dbReference>
<dbReference type="SFLD" id="SFLDF00288">
    <property type="entry name" value="HemN-like__clustered_with_nucl"/>
    <property type="match status" value="1"/>
</dbReference>
<dbReference type="GO" id="GO:0051539">
    <property type="term" value="F:4 iron, 4 sulfur cluster binding"/>
    <property type="evidence" value="ECO:0007669"/>
    <property type="project" value="UniProtKB-UniRule"/>
</dbReference>
<dbReference type="GO" id="GO:0046872">
    <property type="term" value="F:metal ion binding"/>
    <property type="evidence" value="ECO:0007669"/>
    <property type="project" value="UniProtKB-UniRule"/>
</dbReference>
<dbReference type="SMART" id="SM00729">
    <property type="entry name" value="Elp3"/>
    <property type="match status" value="1"/>
</dbReference>
<evidence type="ECO:0000313" key="6">
    <source>
        <dbReference type="Proteomes" id="UP000184536"/>
    </source>
</evidence>
<keyword evidence="3" id="KW-0963">Cytoplasm</keyword>
<keyword evidence="3" id="KW-0408">Iron</keyword>
<dbReference type="SUPFAM" id="SSF102114">
    <property type="entry name" value="Radical SAM enzymes"/>
    <property type="match status" value="1"/>
</dbReference>
<feature type="domain" description="Radical SAM core" evidence="4">
    <location>
        <begin position="1"/>
        <end position="234"/>
    </location>
</feature>
<dbReference type="GO" id="GO:0004109">
    <property type="term" value="F:coproporphyrinogen oxidase activity"/>
    <property type="evidence" value="ECO:0007669"/>
    <property type="project" value="InterPro"/>
</dbReference>
<dbReference type="GO" id="GO:0006779">
    <property type="term" value="P:porphyrin-containing compound biosynthetic process"/>
    <property type="evidence" value="ECO:0007669"/>
    <property type="project" value="InterPro"/>
</dbReference>
<keyword evidence="3" id="KW-0349">Heme</keyword>
<reference evidence="6" key="1">
    <citation type="submission" date="2016-11" db="EMBL/GenBank/DDBJ databases">
        <authorList>
            <person name="Varghese N."/>
            <person name="Submissions S."/>
        </authorList>
    </citation>
    <scope>NUCLEOTIDE SEQUENCE [LARGE SCALE GENOMIC DNA]</scope>
    <source>
        <strain evidence="6">DSM 17957</strain>
    </source>
</reference>
<comment type="function">
    <text evidence="3">Probably acts as a heme chaperone, transferring heme to an unknown acceptor. Binds one molecule of heme per monomer, possibly covalently. Binds 1 [4Fe-4S] cluster. The cluster is coordinated with 3 cysteines and an exchangeable S-adenosyl-L-methionine.</text>
</comment>
<dbReference type="CDD" id="cd01335">
    <property type="entry name" value="Radical_SAM"/>
    <property type="match status" value="1"/>
</dbReference>
<dbReference type="SFLD" id="SFLDF00562">
    <property type="entry name" value="HemN-like__clustered_with_heat"/>
    <property type="match status" value="1"/>
</dbReference>
<dbReference type="SFLD" id="SFLDS00029">
    <property type="entry name" value="Radical_SAM"/>
    <property type="match status" value="1"/>
</dbReference>
<gene>
    <name evidence="5" type="ORF">SAMN02745975_02136</name>
</gene>
<protein>
    <recommendedName>
        <fullName evidence="2 3">Heme chaperone HemW</fullName>
    </recommendedName>
</protein>
<dbReference type="Gene3D" id="3.80.30.20">
    <property type="entry name" value="tm_1862 like domain"/>
    <property type="match status" value="1"/>
</dbReference>
<dbReference type="EMBL" id="FQZV01000026">
    <property type="protein sequence ID" value="SHJ46091.1"/>
    <property type="molecule type" value="Genomic_DNA"/>
</dbReference>
<dbReference type="InterPro" id="IPR058240">
    <property type="entry name" value="rSAM_sf"/>
</dbReference>
<keyword evidence="3" id="KW-0949">S-adenosyl-L-methionine</keyword>
<dbReference type="STRING" id="1121919.SAMN02745975_02136"/>
<keyword evidence="6" id="KW-1185">Reference proteome</keyword>
<name>A0A1M6JHD3_9FIRM</name>
<keyword evidence="3" id="KW-0479">Metal-binding</keyword>
<dbReference type="InterPro" id="IPR034505">
    <property type="entry name" value="Coproporphyrinogen-III_oxidase"/>
</dbReference>
<dbReference type="InterPro" id="IPR023404">
    <property type="entry name" value="rSAM_horseshoe"/>
</dbReference>
<dbReference type="SFLD" id="SFLDG01065">
    <property type="entry name" value="anaerobic_coproporphyrinogen-I"/>
    <property type="match status" value="1"/>
</dbReference>
<comment type="similarity">
    <text evidence="1">Belongs to the anaerobic coproporphyrinogen-III oxidase family. HemW subfamily.</text>
</comment>
<dbReference type="InterPro" id="IPR010723">
    <property type="entry name" value="HemN_C"/>
</dbReference>
<dbReference type="Pfam" id="PF06969">
    <property type="entry name" value="HemN_C"/>
    <property type="match status" value="1"/>
</dbReference>
<dbReference type="GO" id="GO:0005737">
    <property type="term" value="C:cytoplasm"/>
    <property type="evidence" value="ECO:0007669"/>
    <property type="project" value="UniProtKB-SubCell"/>
</dbReference>
<evidence type="ECO:0000313" key="5">
    <source>
        <dbReference type="EMBL" id="SHJ46091.1"/>
    </source>
</evidence>
<dbReference type="AlphaFoldDB" id="A0A1M6JHD3"/>
<dbReference type="InterPro" id="IPR006638">
    <property type="entry name" value="Elp3/MiaA/NifB-like_rSAM"/>
</dbReference>
<dbReference type="PROSITE" id="PS51918">
    <property type="entry name" value="RADICAL_SAM"/>
    <property type="match status" value="1"/>
</dbReference>
<keyword evidence="3" id="KW-0411">Iron-sulfur</keyword>
<comment type="subcellular location">
    <subcellularLocation>
        <location evidence="3">Cytoplasm</location>
    </subcellularLocation>
</comment>
<dbReference type="InterPro" id="IPR007197">
    <property type="entry name" value="rSAM"/>
</dbReference>
<evidence type="ECO:0000256" key="1">
    <source>
        <dbReference type="ARBA" id="ARBA00006100"/>
    </source>
</evidence>
<keyword evidence="3" id="KW-0143">Chaperone</keyword>
<dbReference type="Pfam" id="PF04055">
    <property type="entry name" value="Radical_SAM"/>
    <property type="match status" value="1"/>
</dbReference>
<dbReference type="PANTHER" id="PTHR13932">
    <property type="entry name" value="COPROPORPHYRINIGEN III OXIDASE"/>
    <property type="match status" value="1"/>
</dbReference>
<organism evidence="5 6">
    <name type="scientific">Geosporobacter subterraneus DSM 17957</name>
    <dbReference type="NCBI Taxonomy" id="1121919"/>
    <lineage>
        <taxon>Bacteria</taxon>
        <taxon>Bacillati</taxon>
        <taxon>Bacillota</taxon>
        <taxon>Clostridia</taxon>
        <taxon>Peptostreptococcales</taxon>
        <taxon>Thermotaleaceae</taxon>
        <taxon>Geosporobacter</taxon>
    </lineage>
</organism>
<dbReference type="Proteomes" id="UP000184536">
    <property type="component" value="Unassembled WGS sequence"/>
</dbReference>
<dbReference type="PANTHER" id="PTHR13932:SF5">
    <property type="entry name" value="RADICAL S-ADENOSYL METHIONINE DOMAIN-CONTAINING PROTEIN 1, MITOCHONDRIAL"/>
    <property type="match status" value="1"/>
</dbReference>
<dbReference type="SFLD" id="SFLDG01082">
    <property type="entry name" value="B12-binding_domain_containing"/>
    <property type="match status" value="1"/>
</dbReference>
<sequence length="379" mass="44113">MKEIGMYIHIPFCKQKCAYCDFPSFEGREAELDDYVAALLVELKEWYIPLKDYQIKSVFLGGGTPSLLSISQLNAILEGIYRWFSLKSAAEISIEANPGTLDRVKLEYYHHHGINRLSIGLQAWQNQLLKVLGRIHTQQEFIDNYYAARAAGFKNISVDLMFGLPDQTFEDWKETLHQVLQLKPDHVSAYSLKIEEGTPFDRLYGQGKLILPEEDLERDMYHYALDLLEQHKYRHYEISNFALADKESTHNKIYWNNEEYIGLGVGAHSFLNKVRFSNVVDIRQYNERLQRQKSPVVERHQISVEEEISETIFLGLRMMEGIDRNQFLRRFQVDPMVKYKNQILEFTGQGLLVINGDRLCLTKKGIDVSNRVFASFLPE</sequence>
<evidence type="ECO:0000256" key="3">
    <source>
        <dbReference type="RuleBase" id="RU364116"/>
    </source>
</evidence>
<evidence type="ECO:0000256" key="2">
    <source>
        <dbReference type="ARBA" id="ARBA00017228"/>
    </source>
</evidence>
<keyword evidence="3" id="KW-0004">4Fe-4S</keyword>
<proteinExistence type="inferred from homology"/>